<evidence type="ECO:0000256" key="1">
    <source>
        <dbReference type="SAM" id="MobiDB-lite"/>
    </source>
</evidence>
<dbReference type="Proteomes" id="UP001341281">
    <property type="component" value="Chromosome 01"/>
</dbReference>
<proteinExistence type="predicted"/>
<keyword evidence="3" id="KW-1185">Reference proteome</keyword>
<feature type="region of interest" description="Disordered" evidence="1">
    <location>
        <begin position="328"/>
        <end position="386"/>
    </location>
</feature>
<gene>
    <name evidence="2" type="ORF">U9M48_005411</name>
</gene>
<feature type="compositionally biased region" description="Basic and acidic residues" evidence="1">
    <location>
        <begin position="346"/>
        <end position="356"/>
    </location>
</feature>
<reference evidence="2 3" key="1">
    <citation type="submission" date="2024-02" db="EMBL/GenBank/DDBJ databases">
        <title>High-quality chromosome-scale genome assembly of Pensacola bahiagrass (Paspalum notatum Flugge var. saurae).</title>
        <authorList>
            <person name="Vega J.M."/>
            <person name="Podio M."/>
            <person name="Orjuela J."/>
            <person name="Siena L.A."/>
            <person name="Pessino S.C."/>
            <person name="Combes M.C."/>
            <person name="Mariac C."/>
            <person name="Albertini E."/>
            <person name="Pupilli F."/>
            <person name="Ortiz J.P.A."/>
            <person name="Leblanc O."/>
        </authorList>
    </citation>
    <scope>NUCLEOTIDE SEQUENCE [LARGE SCALE GENOMIC DNA]</scope>
    <source>
        <strain evidence="2">R1</strain>
        <tissue evidence="2">Leaf</tissue>
    </source>
</reference>
<evidence type="ECO:0000313" key="2">
    <source>
        <dbReference type="EMBL" id="WVZ54645.1"/>
    </source>
</evidence>
<feature type="compositionally biased region" description="Low complexity" evidence="1">
    <location>
        <begin position="328"/>
        <end position="344"/>
    </location>
</feature>
<accession>A0AAQ3SLE0</accession>
<dbReference type="AlphaFoldDB" id="A0AAQ3SLE0"/>
<feature type="region of interest" description="Disordered" evidence="1">
    <location>
        <begin position="264"/>
        <end position="299"/>
    </location>
</feature>
<dbReference type="EMBL" id="CP144745">
    <property type="protein sequence ID" value="WVZ54645.1"/>
    <property type="molecule type" value="Genomic_DNA"/>
</dbReference>
<name>A0AAQ3SLE0_PASNO</name>
<organism evidence="2 3">
    <name type="scientific">Paspalum notatum var. saurae</name>
    <dbReference type="NCBI Taxonomy" id="547442"/>
    <lineage>
        <taxon>Eukaryota</taxon>
        <taxon>Viridiplantae</taxon>
        <taxon>Streptophyta</taxon>
        <taxon>Embryophyta</taxon>
        <taxon>Tracheophyta</taxon>
        <taxon>Spermatophyta</taxon>
        <taxon>Magnoliopsida</taxon>
        <taxon>Liliopsida</taxon>
        <taxon>Poales</taxon>
        <taxon>Poaceae</taxon>
        <taxon>PACMAD clade</taxon>
        <taxon>Panicoideae</taxon>
        <taxon>Andropogonodae</taxon>
        <taxon>Paspaleae</taxon>
        <taxon>Paspalinae</taxon>
        <taxon>Paspalum</taxon>
    </lineage>
</organism>
<sequence length="676" mass="73084">MDTIIHNVYLLPPGDGLADGHVGELECHYFEAASCQVQPVGLEVHHDRGTVGHERPVELAPRPCQPGFQPLCKPMCQPLCGVALRRGVLLDLLKQFGRALAVVGGHRLRAADEQGAQVHRLGGVTPSPRRLLLPLALPGVLLSLAAHGDSQGLHFFEEARLVAVDNHFIHHLAGFLGLRHHQLALPARLSLQVVQTQLVLAASAIAGGSQVLPGGGFSFTVDEEAAVGGQELLGFLHALLECLSMSASPPLWPLKKAEASAACRSPSPAGKASSLSLVKLRDATSEEEDGERAAAEPESVLVSEEERAVVASERICAYGAWAWSSAGWSGNRWRSSSSMSSSMSIREMKGRTRSSDEAAGSLPSPSGRGVGGRLRKMEGENGSESAKRLSPVAAMAAGAGWSWQINMEALEQLQYGLAISSTAVVVGRRGKVQRRRPDANVTNGGGFDIWSTLGHCKGPSYKVSALEPSRNISPLNHGRWIMVPVLLEPSSLVPHLPLLISLRAIHPVCTFASNNIQGTSPDDIPLNQQALIIISGNGRVQHCLPEPCQEERSAICAIHDKLDENVRSHLPDVIEHHVSRAWDVHVTALIHQVAEMAFGVYNEHLIWINVEVLSTDRLPLCSYSLELEWHAKFEGTVAEPATCFLNLVGWAEPRLRVVNAGEPHLWWTTFSIRQEM</sequence>
<protein>
    <submittedName>
        <fullName evidence="2">Uncharacterized protein</fullName>
    </submittedName>
</protein>
<evidence type="ECO:0000313" key="3">
    <source>
        <dbReference type="Proteomes" id="UP001341281"/>
    </source>
</evidence>